<dbReference type="UniPathway" id="UPA00053">
    <property type="reaction ID" value="UER00088"/>
</dbReference>
<keyword evidence="3 7" id="KW-0547">Nucleotide-binding</keyword>
<dbReference type="RefSeq" id="WP_160842465.1">
    <property type="nucleotide sequence ID" value="NZ_WVHT01000001.1"/>
</dbReference>
<dbReference type="GO" id="GO:0008652">
    <property type="term" value="P:amino acid biosynthetic process"/>
    <property type="evidence" value="ECO:0007669"/>
    <property type="project" value="UniProtKB-KW"/>
</dbReference>
<dbReference type="AlphaFoldDB" id="A0A7K1Y435"/>
<feature type="binding site" evidence="7">
    <location>
        <position position="82"/>
    </location>
    <ligand>
        <name>substrate</name>
    </ligand>
</feature>
<keyword evidence="2 7" id="KW-0808">Transferase</keyword>
<dbReference type="InterPro" id="IPR000623">
    <property type="entry name" value="Shikimate_kinase/TSH1"/>
</dbReference>
<organism evidence="8 9">
    <name type="scientific">Hufsiella arboris</name>
    <dbReference type="NCBI Taxonomy" id="2695275"/>
    <lineage>
        <taxon>Bacteria</taxon>
        <taxon>Pseudomonadati</taxon>
        <taxon>Bacteroidota</taxon>
        <taxon>Sphingobacteriia</taxon>
        <taxon>Sphingobacteriales</taxon>
        <taxon>Sphingobacteriaceae</taxon>
        <taxon>Hufsiella</taxon>
    </lineage>
</organism>
<evidence type="ECO:0000256" key="1">
    <source>
        <dbReference type="ARBA" id="ARBA00022605"/>
    </source>
</evidence>
<evidence type="ECO:0000256" key="2">
    <source>
        <dbReference type="ARBA" id="ARBA00022679"/>
    </source>
</evidence>
<reference evidence="8 9" key="1">
    <citation type="submission" date="2019-11" db="EMBL/GenBank/DDBJ databases">
        <title>Pedobacter sp. HMF7647 Genome sequencing and assembly.</title>
        <authorList>
            <person name="Kang H."/>
            <person name="Kim H."/>
            <person name="Joh K."/>
        </authorList>
    </citation>
    <scope>NUCLEOTIDE SEQUENCE [LARGE SCALE GENOMIC DNA]</scope>
    <source>
        <strain evidence="8 9">HMF7647</strain>
    </source>
</reference>
<evidence type="ECO:0000313" key="8">
    <source>
        <dbReference type="EMBL" id="MXV49345.1"/>
    </source>
</evidence>
<feature type="binding site" evidence="7">
    <location>
        <position position="144"/>
    </location>
    <ligand>
        <name>substrate</name>
    </ligand>
</feature>
<keyword evidence="7" id="KW-0479">Metal-binding</keyword>
<comment type="catalytic activity">
    <reaction evidence="7">
        <text>shikimate + ATP = 3-phosphoshikimate + ADP + H(+)</text>
        <dbReference type="Rhea" id="RHEA:13121"/>
        <dbReference type="ChEBI" id="CHEBI:15378"/>
        <dbReference type="ChEBI" id="CHEBI:30616"/>
        <dbReference type="ChEBI" id="CHEBI:36208"/>
        <dbReference type="ChEBI" id="CHEBI:145989"/>
        <dbReference type="ChEBI" id="CHEBI:456216"/>
        <dbReference type="EC" id="2.7.1.71"/>
    </reaction>
</comment>
<dbReference type="EC" id="2.7.1.71" evidence="7"/>
<protein>
    <recommendedName>
        <fullName evidence="7">Shikimate kinase</fullName>
        <shortName evidence="7">SK</shortName>
        <ecNumber evidence="7">2.7.1.71</ecNumber>
    </recommendedName>
</protein>
<keyword evidence="1 7" id="KW-0028">Amino-acid biosynthesis</keyword>
<dbReference type="GO" id="GO:0005829">
    <property type="term" value="C:cytosol"/>
    <property type="evidence" value="ECO:0007669"/>
    <property type="project" value="TreeGrafter"/>
</dbReference>
<evidence type="ECO:0000256" key="6">
    <source>
        <dbReference type="ARBA" id="ARBA00023141"/>
    </source>
</evidence>
<keyword evidence="9" id="KW-1185">Reference proteome</keyword>
<name>A0A7K1Y435_9SPHI</name>
<dbReference type="PANTHER" id="PTHR21087">
    <property type="entry name" value="SHIKIMATE KINASE"/>
    <property type="match status" value="1"/>
</dbReference>
<gene>
    <name evidence="7" type="primary">aroK</name>
    <name evidence="8" type="ORF">GS399_00055</name>
</gene>
<dbReference type="CDD" id="cd00464">
    <property type="entry name" value="SK"/>
    <property type="match status" value="1"/>
</dbReference>
<feature type="binding site" evidence="7">
    <location>
        <begin position="14"/>
        <end position="19"/>
    </location>
    <ligand>
        <name>ATP</name>
        <dbReference type="ChEBI" id="CHEBI:30616"/>
    </ligand>
</feature>
<dbReference type="EMBL" id="WVHT01000001">
    <property type="protein sequence ID" value="MXV49345.1"/>
    <property type="molecule type" value="Genomic_DNA"/>
</dbReference>
<dbReference type="InterPro" id="IPR027417">
    <property type="entry name" value="P-loop_NTPase"/>
</dbReference>
<dbReference type="GO" id="GO:0000287">
    <property type="term" value="F:magnesium ion binding"/>
    <property type="evidence" value="ECO:0007669"/>
    <property type="project" value="UniProtKB-UniRule"/>
</dbReference>
<dbReference type="InterPro" id="IPR031322">
    <property type="entry name" value="Shikimate/glucono_kinase"/>
</dbReference>
<dbReference type="Pfam" id="PF01202">
    <property type="entry name" value="SKI"/>
    <property type="match status" value="1"/>
</dbReference>
<comment type="cofactor">
    <cofactor evidence="7">
        <name>Mg(2+)</name>
        <dbReference type="ChEBI" id="CHEBI:18420"/>
    </cofactor>
    <text evidence="7">Binds 1 Mg(2+) ion per subunit.</text>
</comment>
<feature type="binding site" evidence="7">
    <location>
        <position position="36"/>
    </location>
    <ligand>
        <name>substrate</name>
    </ligand>
</feature>
<dbReference type="GO" id="GO:0004765">
    <property type="term" value="F:shikimate kinase activity"/>
    <property type="evidence" value="ECO:0007669"/>
    <property type="project" value="UniProtKB-UniRule"/>
</dbReference>
<dbReference type="GO" id="GO:0005524">
    <property type="term" value="F:ATP binding"/>
    <property type="evidence" value="ECO:0007669"/>
    <property type="project" value="UniProtKB-UniRule"/>
</dbReference>
<keyword evidence="6 7" id="KW-0057">Aromatic amino acid biosynthesis</keyword>
<dbReference type="PANTHER" id="PTHR21087:SF16">
    <property type="entry name" value="SHIKIMATE KINASE 1, CHLOROPLASTIC"/>
    <property type="match status" value="1"/>
</dbReference>
<dbReference type="HAMAP" id="MF_00109">
    <property type="entry name" value="Shikimate_kinase"/>
    <property type="match status" value="1"/>
</dbReference>
<comment type="subcellular location">
    <subcellularLocation>
        <location evidence="7">Cytoplasm</location>
    </subcellularLocation>
</comment>
<evidence type="ECO:0000313" key="9">
    <source>
        <dbReference type="Proteomes" id="UP000466586"/>
    </source>
</evidence>
<evidence type="ECO:0000256" key="5">
    <source>
        <dbReference type="ARBA" id="ARBA00022840"/>
    </source>
</evidence>
<dbReference type="PRINTS" id="PR01100">
    <property type="entry name" value="SHIKIMTKNASE"/>
</dbReference>
<evidence type="ECO:0000256" key="7">
    <source>
        <dbReference type="HAMAP-Rule" id="MF_00109"/>
    </source>
</evidence>
<comment type="pathway">
    <text evidence="7">Metabolic intermediate biosynthesis; chorismate biosynthesis; chorismate from D-erythrose 4-phosphate and phosphoenolpyruvate: step 5/7.</text>
</comment>
<feature type="binding site" evidence="7">
    <location>
        <position position="60"/>
    </location>
    <ligand>
        <name>substrate</name>
    </ligand>
</feature>
<evidence type="ECO:0000256" key="4">
    <source>
        <dbReference type="ARBA" id="ARBA00022777"/>
    </source>
</evidence>
<comment type="caution">
    <text evidence="8">The sequence shown here is derived from an EMBL/GenBank/DDBJ whole genome shotgun (WGS) entry which is preliminary data.</text>
</comment>
<dbReference type="GO" id="GO:0009423">
    <property type="term" value="P:chorismate biosynthetic process"/>
    <property type="evidence" value="ECO:0007669"/>
    <property type="project" value="UniProtKB-UniRule"/>
</dbReference>
<comment type="caution">
    <text evidence="7">Lacks conserved residue(s) required for the propagation of feature annotation.</text>
</comment>
<keyword evidence="7" id="KW-0460">Magnesium</keyword>
<dbReference type="Gene3D" id="3.40.50.300">
    <property type="entry name" value="P-loop containing nucleotide triphosphate hydrolases"/>
    <property type="match status" value="1"/>
</dbReference>
<feature type="binding site" evidence="7">
    <location>
        <position position="122"/>
    </location>
    <ligand>
        <name>ATP</name>
        <dbReference type="ChEBI" id="CHEBI:30616"/>
    </ligand>
</feature>
<comment type="similarity">
    <text evidence="7">Belongs to the shikimate kinase family.</text>
</comment>
<dbReference type="SUPFAM" id="SSF52540">
    <property type="entry name" value="P-loop containing nucleoside triphosphate hydrolases"/>
    <property type="match status" value="1"/>
</dbReference>
<sequence>MDSFGKLFLIGFMGCGKTTLGKKLASRLGCDFFDLDHILEKKVGMTIPQFFLANGEDAFRQLEREVLTTTELPDNAVISTGGGLPCYFDNMNWMNSNGTTIYIFMPPAALAVRLDNDQIHGRPALQGKRGTDLIAFIADKLKERESFYNKANLIIRGIDITAEKLVGILQANKKSS</sequence>
<dbReference type="Proteomes" id="UP000466586">
    <property type="component" value="Unassembled WGS sequence"/>
</dbReference>
<dbReference type="GO" id="GO:0009073">
    <property type="term" value="P:aromatic amino acid family biosynthetic process"/>
    <property type="evidence" value="ECO:0007669"/>
    <property type="project" value="UniProtKB-KW"/>
</dbReference>
<feature type="binding site" evidence="7">
    <location>
        <position position="18"/>
    </location>
    <ligand>
        <name>Mg(2+)</name>
        <dbReference type="ChEBI" id="CHEBI:18420"/>
    </ligand>
</feature>
<keyword evidence="5 7" id="KW-0067">ATP-binding</keyword>
<evidence type="ECO:0000256" key="3">
    <source>
        <dbReference type="ARBA" id="ARBA00022741"/>
    </source>
</evidence>
<comment type="subunit">
    <text evidence="7">Monomer.</text>
</comment>
<proteinExistence type="inferred from homology"/>
<keyword evidence="7" id="KW-0963">Cytoplasm</keyword>
<keyword evidence="4 7" id="KW-0418">Kinase</keyword>
<comment type="function">
    <text evidence="7">Catalyzes the specific phosphorylation of the 3-hydroxyl group of shikimic acid using ATP as a cosubstrate.</text>
</comment>
<accession>A0A7K1Y435</accession>